<proteinExistence type="predicted"/>
<feature type="region of interest" description="Disordered" evidence="1">
    <location>
        <begin position="142"/>
        <end position="182"/>
    </location>
</feature>
<organism evidence="2 3">
    <name type="scientific">Methylocapsa polymorpha</name>
    <dbReference type="NCBI Taxonomy" id="3080828"/>
    <lineage>
        <taxon>Bacteria</taxon>
        <taxon>Pseudomonadati</taxon>
        <taxon>Pseudomonadota</taxon>
        <taxon>Alphaproteobacteria</taxon>
        <taxon>Hyphomicrobiales</taxon>
        <taxon>Beijerinckiaceae</taxon>
        <taxon>Methylocapsa</taxon>
    </lineage>
</organism>
<dbReference type="InterPro" id="IPR002514">
    <property type="entry name" value="Transposase_8"/>
</dbReference>
<feature type="compositionally biased region" description="Basic and acidic residues" evidence="1">
    <location>
        <begin position="170"/>
        <end position="182"/>
    </location>
</feature>
<dbReference type="Proteomes" id="UP001626536">
    <property type="component" value="Chromosome"/>
</dbReference>
<name>A0ABZ0HN76_9HYPH</name>
<dbReference type="InterPro" id="IPR010921">
    <property type="entry name" value="Trp_repressor/repl_initiator"/>
</dbReference>
<sequence length="295" mass="33188">MASKHFENAARQAWWSVHIEAWRRSGLDRTQYCRQHRLTKATFDRWLRYLEGEEAARKARELLQEQRRQRRRRGASPLCTSKRSTAVQAFWAMHVEAMTWSGSTAAHYAAAHRISANSLRRWRDLLESGEVEVDWRARLHPSARPPISTSAKGSANDCAAESGLTAASDDDPRTSEKQTRRSFSAEEKLEIVLETERAGETVSSVARRHGVVASMLFRWRAELGFGKNKRAKLAAVRLADGQTGTSSAPLVLHDLLQPPDGMTAVELEDGRRVFAPIGSDPEAVRQHVLNREAAR</sequence>
<protein>
    <submittedName>
        <fullName evidence="2">Transposase</fullName>
    </submittedName>
</protein>
<dbReference type="NCBIfam" id="NF047593">
    <property type="entry name" value="IS66_ISAeme5_TnpA"/>
    <property type="match status" value="1"/>
</dbReference>
<keyword evidence="3" id="KW-1185">Reference proteome</keyword>
<gene>
    <name evidence="2" type="ORF">RZS28_10895</name>
</gene>
<dbReference type="RefSeq" id="WP_407337782.1">
    <property type="nucleotide sequence ID" value="NZ_CP136862.1"/>
</dbReference>
<evidence type="ECO:0000313" key="3">
    <source>
        <dbReference type="Proteomes" id="UP001626536"/>
    </source>
</evidence>
<dbReference type="Pfam" id="PF01527">
    <property type="entry name" value="HTH_Tnp_1"/>
    <property type="match status" value="1"/>
</dbReference>
<accession>A0ABZ0HN76</accession>
<dbReference type="EMBL" id="CP136862">
    <property type="protein sequence ID" value="WOJ88346.1"/>
    <property type="molecule type" value="Genomic_DNA"/>
</dbReference>
<evidence type="ECO:0000256" key="1">
    <source>
        <dbReference type="SAM" id="MobiDB-lite"/>
    </source>
</evidence>
<reference evidence="2 3" key="1">
    <citation type="submission" date="2023-10" db="EMBL/GenBank/DDBJ databases">
        <title>Novel methanotroph of the genus Methylocapsa from a subarctic wetland.</title>
        <authorList>
            <person name="Belova S.E."/>
            <person name="Oshkin I.Y."/>
            <person name="Miroshnikov K."/>
            <person name="Dedysh S.N."/>
        </authorList>
    </citation>
    <scope>NUCLEOTIDE SEQUENCE [LARGE SCALE GENOMIC DNA]</scope>
    <source>
        <strain evidence="2 3">RX1</strain>
    </source>
</reference>
<dbReference type="SUPFAM" id="SSF48295">
    <property type="entry name" value="TrpR-like"/>
    <property type="match status" value="1"/>
</dbReference>
<evidence type="ECO:0000313" key="2">
    <source>
        <dbReference type="EMBL" id="WOJ88346.1"/>
    </source>
</evidence>